<dbReference type="GeneID" id="68617446"/>
<evidence type="ECO:0008006" key="3">
    <source>
        <dbReference type="Google" id="ProtNLM"/>
    </source>
</evidence>
<dbReference type="AlphaFoldDB" id="A0AAV3URK1"/>
<evidence type="ECO:0000313" key="2">
    <source>
        <dbReference type="Proteomes" id="UP001501729"/>
    </source>
</evidence>
<reference evidence="1 2" key="1">
    <citation type="journal article" date="2019" name="Int. J. Syst. Evol. Microbiol.">
        <title>The Global Catalogue of Microorganisms (GCM) 10K type strain sequencing project: providing services to taxonomists for standard genome sequencing and annotation.</title>
        <authorList>
            <consortium name="The Broad Institute Genomics Platform"/>
            <consortium name="The Broad Institute Genome Sequencing Center for Infectious Disease"/>
            <person name="Wu L."/>
            <person name="Ma J."/>
        </authorList>
    </citation>
    <scope>NUCLEOTIDE SEQUENCE [LARGE SCALE GENOMIC DNA]</scope>
    <source>
        <strain evidence="1 2">JCM 17504</strain>
    </source>
</reference>
<dbReference type="EMBL" id="BAABKX010000030">
    <property type="protein sequence ID" value="GAA5066433.1"/>
    <property type="molecule type" value="Genomic_DNA"/>
</dbReference>
<organism evidence="1 2">
    <name type="scientific">Haladaptatus pallidirubidus</name>
    <dbReference type="NCBI Taxonomy" id="1008152"/>
    <lineage>
        <taxon>Archaea</taxon>
        <taxon>Methanobacteriati</taxon>
        <taxon>Methanobacteriota</taxon>
        <taxon>Stenosarchaea group</taxon>
        <taxon>Halobacteria</taxon>
        <taxon>Halobacteriales</taxon>
        <taxon>Haladaptataceae</taxon>
        <taxon>Haladaptatus</taxon>
    </lineage>
</organism>
<sequence>MPGSQHFDHGQTVGVSIDPDRANLFDETGDAVYNPLLHTEQQVIQIG</sequence>
<comment type="caution">
    <text evidence="1">The sequence shown here is derived from an EMBL/GenBank/DDBJ whole genome shotgun (WGS) entry which is preliminary data.</text>
</comment>
<name>A0AAV3URK1_9EURY</name>
<accession>A0AAV3URK1</accession>
<dbReference type="RefSeq" id="WP_227778646.1">
    <property type="nucleotide sequence ID" value="NZ_BAABKX010000030.1"/>
</dbReference>
<keyword evidence="2" id="KW-1185">Reference proteome</keyword>
<dbReference type="Proteomes" id="UP001501729">
    <property type="component" value="Unassembled WGS sequence"/>
</dbReference>
<evidence type="ECO:0000313" key="1">
    <source>
        <dbReference type="EMBL" id="GAA5066433.1"/>
    </source>
</evidence>
<gene>
    <name evidence="1" type="ORF">GCM10025751_58320</name>
</gene>
<protein>
    <recommendedName>
        <fullName evidence="3">Multiple sugar transport system ATP-binding protein</fullName>
    </recommendedName>
</protein>
<proteinExistence type="predicted"/>